<name>A0A1Y5T2N3_9RHOB</name>
<dbReference type="InterPro" id="IPR050266">
    <property type="entry name" value="AB_hydrolase_sf"/>
</dbReference>
<dbReference type="EC" id="3.8.1.3" evidence="2"/>
<dbReference type="RefSeq" id="WP_085893140.1">
    <property type="nucleotide sequence ID" value="NZ_FWFL01000007.1"/>
</dbReference>
<accession>A0A1Y5T2N3</accession>
<dbReference type="InterPro" id="IPR029058">
    <property type="entry name" value="AB_hydrolase_fold"/>
</dbReference>
<dbReference type="AlphaFoldDB" id="A0A1Y5T2N3"/>
<reference evidence="2 3" key="1">
    <citation type="submission" date="2017-03" db="EMBL/GenBank/DDBJ databases">
        <authorList>
            <person name="Afonso C.L."/>
            <person name="Miller P.J."/>
            <person name="Scott M.A."/>
            <person name="Spackman E."/>
            <person name="Goraichik I."/>
            <person name="Dimitrov K.M."/>
            <person name="Suarez D.L."/>
            <person name="Swayne D.E."/>
        </authorList>
    </citation>
    <scope>NUCLEOTIDE SEQUENCE [LARGE SCALE GENOMIC DNA]</scope>
    <source>
        <strain evidence="2 3">CECT 8287</strain>
    </source>
</reference>
<proteinExistence type="predicted"/>
<dbReference type="PANTHER" id="PTHR43798">
    <property type="entry name" value="MONOACYLGLYCEROL LIPASE"/>
    <property type="match status" value="1"/>
</dbReference>
<organism evidence="2 3">
    <name type="scientific">Roseovarius litorisediminis</name>
    <dbReference type="NCBI Taxonomy" id="1312363"/>
    <lineage>
        <taxon>Bacteria</taxon>
        <taxon>Pseudomonadati</taxon>
        <taxon>Pseudomonadota</taxon>
        <taxon>Alphaproteobacteria</taxon>
        <taxon>Rhodobacterales</taxon>
        <taxon>Roseobacteraceae</taxon>
        <taxon>Roseovarius</taxon>
    </lineage>
</organism>
<feature type="domain" description="AB hydrolase-1" evidence="1">
    <location>
        <begin position="50"/>
        <end position="278"/>
    </location>
</feature>
<dbReference type="Proteomes" id="UP000193827">
    <property type="component" value="Unassembled WGS sequence"/>
</dbReference>
<keyword evidence="3" id="KW-1185">Reference proteome</keyword>
<dbReference type="OrthoDB" id="9804723at2"/>
<dbReference type="Gene3D" id="3.40.50.1820">
    <property type="entry name" value="alpha/beta hydrolase"/>
    <property type="match status" value="1"/>
</dbReference>
<dbReference type="EMBL" id="FWFL01000007">
    <property type="protein sequence ID" value="SLN54603.1"/>
    <property type="molecule type" value="Genomic_DNA"/>
</dbReference>
<evidence type="ECO:0000259" key="1">
    <source>
        <dbReference type="Pfam" id="PF00561"/>
    </source>
</evidence>
<dbReference type="SUPFAM" id="SSF53474">
    <property type="entry name" value="alpha/beta-Hydrolases"/>
    <property type="match status" value="1"/>
</dbReference>
<dbReference type="InterPro" id="IPR000073">
    <property type="entry name" value="AB_hydrolase_1"/>
</dbReference>
<gene>
    <name evidence="2" type="primary">fac-dex</name>
    <name evidence="2" type="ORF">PEL8287_02922</name>
</gene>
<dbReference type="GO" id="GO:0018785">
    <property type="term" value="F:haloacetate dehalogenase activity"/>
    <property type="evidence" value="ECO:0007669"/>
    <property type="project" value="UniProtKB-EC"/>
</dbReference>
<protein>
    <submittedName>
        <fullName evidence="2">Fluoroacetate dehalogenase</fullName>
        <ecNumber evidence="2">3.8.1.3</ecNumber>
    </submittedName>
</protein>
<evidence type="ECO:0000313" key="3">
    <source>
        <dbReference type="Proteomes" id="UP000193827"/>
    </source>
</evidence>
<evidence type="ECO:0000313" key="2">
    <source>
        <dbReference type="EMBL" id="SLN54603.1"/>
    </source>
</evidence>
<sequence>MTGLHPLLNGLRRLAFFFTTVIGTILMSQIAHAKDTILNHHSFGSGPENVLVLHSWIDNAGSFDNVKPYLDPDVYTYVFADLRGYGGSSTIKGEYTSSEAASDALNLADHLGWNRFHVIGHSQSGMIVQRMALNDWRSGSKRLKSMIAVTPVAADGYPADDDTKGFLTASIHNPEIAQQLAAGLTGGRLTARFAKAVASGNIATSNPDAMLGYYHIWVDEDFSDELATAHIETPTLVIAGRQDLPGFQADHYNDTIMKWLPNADLAVIEEAGHLPMYETPALLAALIEGHLSANSGP</sequence>
<dbReference type="Pfam" id="PF00561">
    <property type="entry name" value="Abhydrolase_1"/>
    <property type="match status" value="1"/>
</dbReference>
<keyword evidence="2" id="KW-0378">Hydrolase</keyword>